<accession>A0A1H4JSA6</accession>
<dbReference type="EMBL" id="FNSO01000003">
    <property type="protein sequence ID" value="SEB48866.1"/>
    <property type="molecule type" value="Genomic_DNA"/>
</dbReference>
<keyword evidence="2" id="KW-1185">Reference proteome</keyword>
<dbReference type="RefSeq" id="WP_167384551.1">
    <property type="nucleotide sequence ID" value="NZ_FNSO01000003.1"/>
</dbReference>
<sequence>MRRRKEPFLPDEMDMLADDVAVLRSIGRDLAAAIRGVIADHREAKAANASETEESPS</sequence>
<proteinExistence type="predicted"/>
<dbReference type="STRING" id="208445.SAMN04489727_2136"/>
<name>A0A1H4JSA6_9PSEU</name>
<protein>
    <submittedName>
        <fullName evidence="1">Uncharacterized protein</fullName>
    </submittedName>
</protein>
<reference evidence="2" key="1">
    <citation type="submission" date="2016-10" db="EMBL/GenBank/DDBJ databases">
        <authorList>
            <person name="Varghese N."/>
            <person name="Submissions S."/>
        </authorList>
    </citation>
    <scope>NUCLEOTIDE SEQUENCE [LARGE SCALE GENOMIC DNA]</scope>
    <source>
        <strain evidence="2">DSM 44544</strain>
    </source>
</reference>
<dbReference type="Proteomes" id="UP000199622">
    <property type="component" value="Unassembled WGS sequence"/>
</dbReference>
<evidence type="ECO:0000313" key="2">
    <source>
        <dbReference type="Proteomes" id="UP000199622"/>
    </source>
</evidence>
<dbReference type="AlphaFoldDB" id="A0A1H4JSA6"/>
<evidence type="ECO:0000313" key="1">
    <source>
        <dbReference type="EMBL" id="SEB48866.1"/>
    </source>
</evidence>
<organism evidence="1 2">
    <name type="scientific">Amycolatopsis tolypomycina</name>
    <dbReference type="NCBI Taxonomy" id="208445"/>
    <lineage>
        <taxon>Bacteria</taxon>
        <taxon>Bacillati</taxon>
        <taxon>Actinomycetota</taxon>
        <taxon>Actinomycetes</taxon>
        <taxon>Pseudonocardiales</taxon>
        <taxon>Pseudonocardiaceae</taxon>
        <taxon>Amycolatopsis</taxon>
    </lineage>
</organism>
<gene>
    <name evidence="1" type="ORF">SAMN04489727_2136</name>
</gene>